<dbReference type="GO" id="GO:0004867">
    <property type="term" value="F:serine-type endopeptidase inhibitor activity"/>
    <property type="evidence" value="ECO:0007669"/>
    <property type="project" value="UniProtKB-KW"/>
</dbReference>
<dbReference type="GO" id="GO:0006508">
    <property type="term" value="P:proteolysis"/>
    <property type="evidence" value="ECO:0007669"/>
    <property type="project" value="UniProtKB-KW"/>
</dbReference>
<keyword evidence="5 8" id="KW-0646">Protease inhibitor</keyword>
<feature type="domain" description="Subtilisin inhibitor" evidence="10">
    <location>
        <begin position="40"/>
        <end position="110"/>
    </location>
</feature>
<dbReference type="Gene3D" id="3.30.350.10">
    <property type="entry name" value="Subtilisin inhibitor-like"/>
    <property type="match status" value="1"/>
</dbReference>
<keyword evidence="11" id="KW-0378">Hydrolase</keyword>
<sequence length="124" mass="13288">MRAFLAAAIVAVPLFAAHPALADTPSGALTLSRSVDGRGHTVATLFCDPDGGTHTSPKPACDLLREIKGDLGRLVSNPDVICTKEYLPHRVTAFGTWEGRPVRYTRTFGNRCEMTAVTGAVFNF</sequence>
<keyword evidence="6 8" id="KW-0722">Serine protease inhibitor</keyword>
<evidence type="ECO:0000256" key="9">
    <source>
        <dbReference type="SAM" id="SignalP"/>
    </source>
</evidence>
<reference evidence="11 12" key="1">
    <citation type="submission" date="2020-01" db="EMBL/GenBank/DDBJ databases">
        <title>Herbidospora sp. NEAU-GS84 nov., a novel actinomycete isolated from soil.</title>
        <authorList>
            <person name="Han L."/>
        </authorList>
    </citation>
    <scope>NUCLEOTIDE SEQUENCE [LARGE SCALE GENOMIC DNA]</scope>
    <source>
        <strain evidence="11 12">NEAU-GS84</strain>
    </source>
</reference>
<keyword evidence="4" id="KW-0964">Secreted</keyword>
<evidence type="ECO:0000256" key="2">
    <source>
        <dbReference type="ARBA" id="ARBA00010472"/>
    </source>
</evidence>
<dbReference type="EMBL" id="WXEW01000003">
    <property type="protein sequence ID" value="NAS22638.1"/>
    <property type="molecule type" value="Genomic_DNA"/>
</dbReference>
<proteinExistence type="inferred from homology"/>
<organism evidence="11 12">
    <name type="scientific">Herbidospora solisilvae</name>
    <dbReference type="NCBI Taxonomy" id="2696284"/>
    <lineage>
        <taxon>Bacteria</taxon>
        <taxon>Bacillati</taxon>
        <taxon>Actinomycetota</taxon>
        <taxon>Actinomycetes</taxon>
        <taxon>Streptosporangiales</taxon>
        <taxon>Streptosporangiaceae</taxon>
        <taxon>Herbidospora</taxon>
    </lineage>
</organism>
<evidence type="ECO:0000256" key="1">
    <source>
        <dbReference type="ARBA" id="ARBA00004613"/>
    </source>
</evidence>
<evidence type="ECO:0000256" key="3">
    <source>
        <dbReference type="ARBA" id="ARBA00011738"/>
    </source>
</evidence>
<feature type="chain" id="PRO_5028939094" evidence="9">
    <location>
        <begin position="23"/>
        <end position="124"/>
    </location>
</feature>
<feature type="signal peptide" evidence="9">
    <location>
        <begin position="1"/>
        <end position="22"/>
    </location>
</feature>
<keyword evidence="11" id="KW-0645">Protease</keyword>
<comment type="caution">
    <text evidence="11">The sequence shown here is derived from an EMBL/GenBank/DDBJ whole genome shotgun (WGS) entry which is preliminary data.</text>
</comment>
<protein>
    <submittedName>
        <fullName evidence="11">Serine protease</fullName>
    </submittedName>
</protein>
<evidence type="ECO:0000256" key="5">
    <source>
        <dbReference type="ARBA" id="ARBA00022690"/>
    </source>
</evidence>
<gene>
    <name evidence="11" type="ORF">GT755_13180</name>
</gene>
<evidence type="ECO:0000313" key="11">
    <source>
        <dbReference type="EMBL" id="NAS22638.1"/>
    </source>
</evidence>
<dbReference type="GO" id="GO:0005576">
    <property type="term" value="C:extracellular region"/>
    <property type="evidence" value="ECO:0007669"/>
    <property type="project" value="UniProtKB-SubCell"/>
</dbReference>
<evidence type="ECO:0000256" key="6">
    <source>
        <dbReference type="ARBA" id="ARBA00022900"/>
    </source>
</evidence>
<comment type="subunit">
    <text evidence="3">Homodimer.</text>
</comment>
<evidence type="ECO:0000259" key="10">
    <source>
        <dbReference type="Pfam" id="PF00720"/>
    </source>
</evidence>
<dbReference type="InterPro" id="IPR023549">
    <property type="entry name" value="Subtilisin_inhibitor"/>
</dbReference>
<name>A0A7C9NGS2_9ACTN</name>
<dbReference type="InterPro" id="IPR036819">
    <property type="entry name" value="Subtilisin_inhibitor-like_sf"/>
</dbReference>
<dbReference type="PRINTS" id="PR00294">
    <property type="entry name" value="SSBTLNINHBTR"/>
</dbReference>
<dbReference type="AlphaFoldDB" id="A0A7C9NGS2"/>
<dbReference type="GO" id="GO:0008233">
    <property type="term" value="F:peptidase activity"/>
    <property type="evidence" value="ECO:0007669"/>
    <property type="project" value="UniProtKB-KW"/>
</dbReference>
<evidence type="ECO:0000313" key="12">
    <source>
        <dbReference type="Proteomes" id="UP000479526"/>
    </source>
</evidence>
<evidence type="ECO:0000256" key="8">
    <source>
        <dbReference type="RuleBase" id="RU003471"/>
    </source>
</evidence>
<comment type="subcellular location">
    <subcellularLocation>
        <location evidence="1">Secreted</location>
    </subcellularLocation>
</comment>
<keyword evidence="7" id="KW-1015">Disulfide bond</keyword>
<keyword evidence="9" id="KW-0732">Signal</keyword>
<evidence type="ECO:0000256" key="4">
    <source>
        <dbReference type="ARBA" id="ARBA00022525"/>
    </source>
</evidence>
<dbReference type="RefSeq" id="WP_161479956.1">
    <property type="nucleotide sequence ID" value="NZ_WXEW01000003.1"/>
</dbReference>
<keyword evidence="12" id="KW-1185">Reference proteome</keyword>
<accession>A0A7C9NGS2</accession>
<comment type="similarity">
    <text evidence="2 8">Belongs to the protease inhibitor I16 (SSI) family.</text>
</comment>
<dbReference type="Proteomes" id="UP000479526">
    <property type="component" value="Unassembled WGS sequence"/>
</dbReference>
<dbReference type="Pfam" id="PF00720">
    <property type="entry name" value="SSI"/>
    <property type="match status" value="1"/>
</dbReference>
<evidence type="ECO:0000256" key="7">
    <source>
        <dbReference type="ARBA" id="ARBA00023157"/>
    </source>
</evidence>
<dbReference type="SUPFAM" id="SSF55399">
    <property type="entry name" value="Subtilisin inhibitor"/>
    <property type="match status" value="1"/>
</dbReference>
<dbReference type="InterPro" id="IPR000691">
    <property type="entry name" value="Prot_inh_I16_SSI"/>
</dbReference>